<protein>
    <submittedName>
        <fullName evidence="1">Uncharacterized protein</fullName>
    </submittedName>
</protein>
<dbReference type="EMBL" id="SOBT01000010">
    <property type="protein sequence ID" value="TDU26454.1"/>
    <property type="molecule type" value="Genomic_DNA"/>
</dbReference>
<sequence>MEKQLAGDLGWSTKLLRAPRLASELYVPNLYPVRHMKKE</sequence>
<accession>A0A4R7NYP0</accession>
<proteinExistence type="predicted"/>
<organism evidence="1 2">
    <name type="scientific">Panacagrimonas perspica</name>
    <dbReference type="NCBI Taxonomy" id="381431"/>
    <lineage>
        <taxon>Bacteria</taxon>
        <taxon>Pseudomonadati</taxon>
        <taxon>Pseudomonadota</taxon>
        <taxon>Gammaproteobacteria</taxon>
        <taxon>Nevskiales</taxon>
        <taxon>Nevskiaceae</taxon>
        <taxon>Panacagrimonas</taxon>
    </lineage>
</organism>
<dbReference type="AlphaFoldDB" id="A0A4R7NYP0"/>
<name>A0A4R7NYP0_9GAMM</name>
<evidence type="ECO:0000313" key="1">
    <source>
        <dbReference type="EMBL" id="TDU26454.1"/>
    </source>
</evidence>
<keyword evidence="2" id="KW-1185">Reference proteome</keyword>
<comment type="caution">
    <text evidence="1">The sequence shown here is derived from an EMBL/GenBank/DDBJ whole genome shotgun (WGS) entry which is preliminary data.</text>
</comment>
<gene>
    <name evidence="1" type="ORF">DFR24_3479</name>
</gene>
<reference evidence="1 2" key="1">
    <citation type="submission" date="2019-03" db="EMBL/GenBank/DDBJ databases">
        <title>Genomic Encyclopedia of Type Strains, Phase IV (KMG-IV): sequencing the most valuable type-strain genomes for metagenomic binning, comparative biology and taxonomic classification.</title>
        <authorList>
            <person name="Goeker M."/>
        </authorList>
    </citation>
    <scope>NUCLEOTIDE SEQUENCE [LARGE SCALE GENOMIC DNA]</scope>
    <source>
        <strain evidence="1 2">DSM 26377</strain>
    </source>
</reference>
<evidence type="ECO:0000313" key="2">
    <source>
        <dbReference type="Proteomes" id="UP000295341"/>
    </source>
</evidence>
<dbReference type="Proteomes" id="UP000295341">
    <property type="component" value="Unassembled WGS sequence"/>
</dbReference>